<name>A0AAV7MUI5_PLEWA</name>
<dbReference type="Proteomes" id="UP001066276">
    <property type="component" value="Chromosome 9"/>
</dbReference>
<proteinExistence type="predicted"/>
<evidence type="ECO:0000256" key="1">
    <source>
        <dbReference type="SAM" id="MobiDB-lite"/>
    </source>
</evidence>
<evidence type="ECO:0000313" key="2">
    <source>
        <dbReference type="EMBL" id="KAJ1106704.1"/>
    </source>
</evidence>
<comment type="caution">
    <text evidence="2">The sequence shown here is derived from an EMBL/GenBank/DDBJ whole genome shotgun (WGS) entry which is preliminary data.</text>
</comment>
<protein>
    <submittedName>
        <fullName evidence="2">Uncharacterized protein</fullName>
    </submittedName>
</protein>
<dbReference type="EMBL" id="JANPWB010000013">
    <property type="protein sequence ID" value="KAJ1106704.1"/>
    <property type="molecule type" value="Genomic_DNA"/>
</dbReference>
<organism evidence="2 3">
    <name type="scientific">Pleurodeles waltl</name>
    <name type="common">Iberian ribbed newt</name>
    <dbReference type="NCBI Taxonomy" id="8319"/>
    <lineage>
        <taxon>Eukaryota</taxon>
        <taxon>Metazoa</taxon>
        <taxon>Chordata</taxon>
        <taxon>Craniata</taxon>
        <taxon>Vertebrata</taxon>
        <taxon>Euteleostomi</taxon>
        <taxon>Amphibia</taxon>
        <taxon>Batrachia</taxon>
        <taxon>Caudata</taxon>
        <taxon>Salamandroidea</taxon>
        <taxon>Salamandridae</taxon>
        <taxon>Pleurodelinae</taxon>
        <taxon>Pleurodeles</taxon>
    </lineage>
</organism>
<keyword evidence="3" id="KW-1185">Reference proteome</keyword>
<feature type="region of interest" description="Disordered" evidence="1">
    <location>
        <begin position="1"/>
        <end position="37"/>
    </location>
</feature>
<dbReference type="AlphaFoldDB" id="A0AAV7MUI5"/>
<feature type="region of interest" description="Disordered" evidence="1">
    <location>
        <begin position="220"/>
        <end position="270"/>
    </location>
</feature>
<reference evidence="2" key="1">
    <citation type="journal article" date="2022" name="bioRxiv">
        <title>Sequencing and chromosome-scale assembly of the giantPleurodeles waltlgenome.</title>
        <authorList>
            <person name="Brown T."/>
            <person name="Elewa A."/>
            <person name="Iarovenko S."/>
            <person name="Subramanian E."/>
            <person name="Araus A.J."/>
            <person name="Petzold A."/>
            <person name="Susuki M."/>
            <person name="Suzuki K.-i.T."/>
            <person name="Hayashi T."/>
            <person name="Toyoda A."/>
            <person name="Oliveira C."/>
            <person name="Osipova E."/>
            <person name="Leigh N.D."/>
            <person name="Simon A."/>
            <person name="Yun M.H."/>
        </authorList>
    </citation>
    <scope>NUCLEOTIDE SEQUENCE</scope>
    <source>
        <strain evidence="2">20211129_DDA</strain>
        <tissue evidence="2">Liver</tissue>
    </source>
</reference>
<evidence type="ECO:0000313" key="3">
    <source>
        <dbReference type="Proteomes" id="UP001066276"/>
    </source>
</evidence>
<accession>A0AAV7MUI5</accession>
<sequence>MVLGAPAGAGQRRPRATPRPSSSGARDLADSGRRGSPRSCYYAGSVSPFGALISPWAQVSGLWYVDPPESGPSPPIVPPLSLPRRSRCVFGASQFGGGSQWMTFWGGGGDTPSVRCQVPAGPGSRATGPVDPLLVVRNYVSWGPEDADFQHAPLCASYLLRSRCPSQCISVRAPGDRSADPRGRPAPDSPIFSTADRACGLPLGPFLGRVGWCGAPGRCSGSPGRAPPVRVGMPFTRRSRPEGASRFSTAWSPGRRRPPDGCRHSRAPDF</sequence>
<gene>
    <name evidence="2" type="ORF">NDU88_004104</name>
</gene>
<feature type="compositionally biased region" description="Basic and acidic residues" evidence="1">
    <location>
        <begin position="257"/>
        <end position="270"/>
    </location>
</feature>
<feature type="compositionally biased region" description="Low complexity" evidence="1">
    <location>
        <begin position="1"/>
        <end position="11"/>
    </location>
</feature>